<dbReference type="PANTHER" id="PTHR23430">
    <property type="entry name" value="HISTONE H2A"/>
    <property type="match status" value="1"/>
</dbReference>
<sequence length="82" mass="8807">MSGKAKGPITSSALNTKMDKKKHVFRSCRAGLHPGRIAANGRVGATILEYLIAKVLELELAGNASKDLKVKCITPRHLQLAI</sequence>
<evidence type="ECO:0008006" key="3">
    <source>
        <dbReference type="Google" id="ProtNLM"/>
    </source>
</evidence>
<accession>A0A822Z9Z8</accession>
<gene>
    <name evidence="1" type="ORF">HUJ06_014552</name>
</gene>
<dbReference type="AlphaFoldDB" id="A0A822Z9Z8"/>
<keyword evidence="2" id="KW-1185">Reference proteome</keyword>
<dbReference type="GO" id="GO:0003677">
    <property type="term" value="F:DNA binding"/>
    <property type="evidence" value="ECO:0007669"/>
    <property type="project" value="InterPro"/>
</dbReference>
<dbReference type="Proteomes" id="UP000607653">
    <property type="component" value="Unassembled WGS sequence"/>
</dbReference>
<name>A0A822Z9Z8_NELNU</name>
<dbReference type="InterPro" id="IPR002119">
    <property type="entry name" value="Histone_H2A"/>
</dbReference>
<dbReference type="InterPro" id="IPR009072">
    <property type="entry name" value="Histone-fold"/>
</dbReference>
<dbReference type="Gene3D" id="1.10.20.10">
    <property type="entry name" value="Histone, subunit A"/>
    <property type="match status" value="1"/>
</dbReference>
<organism evidence="1 2">
    <name type="scientific">Nelumbo nucifera</name>
    <name type="common">Sacred lotus</name>
    <dbReference type="NCBI Taxonomy" id="4432"/>
    <lineage>
        <taxon>Eukaryota</taxon>
        <taxon>Viridiplantae</taxon>
        <taxon>Streptophyta</taxon>
        <taxon>Embryophyta</taxon>
        <taxon>Tracheophyta</taxon>
        <taxon>Spermatophyta</taxon>
        <taxon>Magnoliopsida</taxon>
        <taxon>Proteales</taxon>
        <taxon>Nelumbonaceae</taxon>
        <taxon>Nelumbo</taxon>
    </lineage>
</organism>
<comment type="caution">
    <text evidence="1">The sequence shown here is derived from an EMBL/GenBank/DDBJ whole genome shotgun (WGS) entry which is preliminary data.</text>
</comment>
<proteinExistence type="predicted"/>
<evidence type="ECO:0000313" key="2">
    <source>
        <dbReference type="Proteomes" id="UP000607653"/>
    </source>
</evidence>
<dbReference type="GO" id="GO:0000786">
    <property type="term" value="C:nucleosome"/>
    <property type="evidence" value="ECO:0007669"/>
    <property type="project" value="InterPro"/>
</dbReference>
<evidence type="ECO:0000313" key="1">
    <source>
        <dbReference type="EMBL" id="DAD40229.1"/>
    </source>
</evidence>
<dbReference type="GO" id="GO:0046982">
    <property type="term" value="F:protein heterodimerization activity"/>
    <property type="evidence" value="ECO:0007669"/>
    <property type="project" value="InterPro"/>
</dbReference>
<dbReference type="GO" id="GO:0030527">
    <property type="term" value="F:structural constituent of chromatin"/>
    <property type="evidence" value="ECO:0007669"/>
    <property type="project" value="InterPro"/>
</dbReference>
<reference evidence="1 2" key="1">
    <citation type="journal article" date="2020" name="Mol. Biol. Evol.">
        <title>Distinct Expression and Methylation Patterns for Genes with Different Fates following a Single Whole-Genome Duplication in Flowering Plants.</title>
        <authorList>
            <person name="Shi T."/>
            <person name="Rahmani R.S."/>
            <person name="Gugger P.F."/>
            <person name="Wang M."/>
            <person name="Li H."/>
            <person name="Zhang Y."/>
            <person name="Li Z."/>
            <person name="Wang Q."/>
            <person name="Van de Peer Y."/>
            <person name="Marchal K."/>
            <person name="Chen J."/>
        </authorList>
    </citation>
    <scope>NUCLEOTIDE SEQUENCE [LARGE SCALE GENOMIC DNA]</scope>
    <source>
        <tissue evidence="1">Leaf</tissue>
    </source>
</reference>
<protein>
    <recommendedName>
        <fullName evidence="3">Histone H2A</fullName>
    </recommendedName>
</protein>
<dbReference type="EMBL" id="DUZY01000005">
    <property type="protein sequence ID" value="DAD40229.1"/>
    <property type="molecule type" value="Genomic_DNA"/>
</dbReference>
<dbReference type="SUPFAM" id="SSF47113">
    <property type="entry name" value="Histone-fold"/>
    <property type="match status" value="1"/>
</dbReference>